<dbReference type="Pfam" id="PF01381">
    <property type="entry name" value="HTH_3"/>
    <property type="match status" value="1"/>
</dbReference>
<dbReference type="PROSITE" id="PS50943">
    <property type="entry name" value="HTH_CROC1"/>
    <property type="match status" value="1"/>
</dbReference>
<keyword evidence="3" id="KW-1185">Reference proteome</keyword>
<evidence type="ECO:0000259" key="1">
    <source>
        <dbReference type="PROSITE" id="PS50943"/>
    </source>
</evidence>
<dbReference type="SMART" id="SM00530">
    <property type="entry name" value="HTH_XRE"/>
    <property type="match status" value="1"/>
</dbReference>
<gene>
    <name evidence="2" type="ORF">SAMN06265353_0705</name>
</gene>
<dbReference type="SUPFAM" id="SSF47413">
    <property type="entry name" value="lambda repressor-like DNA-binding domains"/>
    <property type="match status" value="1"/>
</dbReference>
<dbReference type="PANTHER" id="PTHR38431:SF1">
    <property type="entry name" value="BLL2305 PROTEIN"/>
    <property type="match status" value="1"/>
</dbReference>
<proteinExistence type="predicted"/>
<accession>A0A285NV10</accession>
<dbReference type="Pfam" id="PF12727">
    <property type="entry name" value="PBP_like"/>
    <property type="match status" value="1"/>
</dbReference>
<organism evidence="2 3">
    <name type="scientific">Hydrogenobacter hydrogenophilus</name>
    <dbReference type="NCBI Taxonomy" id="35835"/>
    <lineage>
        <taxon>Bacteria</taxon>
        <taxon>Pseudomonadati</taxon>
        <taxon>Aquificota</taxon>
        <taxon>Aquificia</taxon>
        <taxon>Aquificales</taxon>
        <taxon>Aquificaceae</taxon>
        <taxon>Hydrogenobacter</taxon>
    </lineage>
</organism>
<dbReference type="InterPro" id="IPR001387">
    <property type="entry name" value="Cro/C1-type_HTH"/>
</dbReference>
<evidence type="ECO:0000313" key="2">
    <source>
        <dbReference type="EMBL" id="SNZ13334.1"/>
    </source>
</evidence>
<evidence type="ECO:0000313" key="3">
    <source>
        <dbReference type="Proteomes" id="UP000218627"/>
    </source>
</evidence>
<dbReference type="InterPro" id="IPR024370">
    <property type="entry name" value="PBP_domain"/>
</dbReference>
<sequence length="333" mass="37977">MRYNRVKSYRLKRGLSQEDLSTLTGIPRTTISAIESGRALPSVDYALRLAKALGCTVEELFSPEEEPITFEAFKGGPFISAKMSNREVLYPAGFMPPDGFYSKGEIHRLNKNPLPTYVFAGCDVSINLVSYQLLEEGIRFIVIHASSERALRLLKEGWVHIAGIHLGSFEENLKVVSEYLGRGFRLAQLFSWEEGVALREGLEVKSLQHLKNSFLLWLLREKGTGARKVFEEIKEDIRPTQWKEVSGSHRDIAFSLRNGFGDAGITTRLFAVEYGLGFFSVKREDYCICYREELEEDKYFQRVINALTSKVYRECLENLPGYYASKKLEIARL</sequence>
<dbReference type="InterPro" id="IPR010982">
    <property type="entry name" value="Lambda_DNA-bd_dom_sf"/>
</dbReference>
<dbReference type="OrthoDB" id="13992at2"/>
<feature type="domain" description="HTH cro/C1-type" evidence="1">
    <location>
        <begin position="6"/>
        <end position="60"/>
    </location>
</feature>
<dbReference type="RefSeq" id="WP_096601157.1">
    <property type="nucleotide sequence ID" value="NZ_OBEN01000002.1"/>
</dbReference>
<dbReference type="Gene3D" id="1.10.260.40">
    <property type="entry name" value="lambda repressor-like DNA-binding domains"/>
    <property type="match status" value="1"/>
</dbReference>
<dbReference type="CDD" id="cd00093">
    <property type="entry name" value="HTH_XRE"/>
    <property type="match status" value="1"/>
</dbReference>
<name>A0A285NV10_9AQUI</name>
<dbReference type="EMBL" id="OBEN01000002">
    <property type="protein sequence ID" value="SNZ13334.1"/>
    <property type="molecule type" value="Genomic_DNA"/>
</dbReference>
<dbReference type="AlphaFoldDB" id="A0A285NV10"/>
<protein>
    <submittedName>
        <fullName evidence="2">Transcriptional regulator of molybdate metabolism, XRE family</fullName>
    </submittedName>
</protein>
<dbReference type="PANTHER" id="PTHR38431">
    <property type="entry name" value="BLL2305 PROTEIN"/>
    <property type="match status" value="1"/>
</dbReference>
<reference evidence="3" key="1">
    <citation type="submission" date="2017-09" db="EMBL/GenBank/DDBJ databases">
        <authorList>
            <person name="Varghese N."/>
            <person name="Submissions S."/>
        </authorList>
    </citation>
    <scope>NUCLEOTIDE SEQUENCE [LARGE SCALE GENOMIC DNA]</scope>
    <source>
        <strain evidence="3">DSM 2913</strain>
    </source>
</reference>
<dbReference type="GO" id="GO:0003677">
    <property type="term" value="F:DNA binding"/>
    <property type="evidence" value="ECO:0007669"/>
    <property type="project" value="InterPro"/>
</dbReference>
<dbReference type="Proteomes" id="UP000218627">
    <property type="component" value="Unassembled WGS sequence"/>
</dbReference>